<dbReference type="InterPro" id="IPR016059">
    <property type="entry name" value="DNA_ligase_ATP-dep_CS"/>
</dbReference>
<dbReference type="PROSITE" id="PS50160">
    <property type="entry name" value="DNA_LIGASE_A3"/>
    <property type="match status" value="1"/>
</dbReference>
<comment type="similarity">
    <text evidence="1">Belongs to the ATP-dependent DNA ligase family.</text>
</comment>
<protein>
    <submittedName>
        <fullName evidence="4">DNA ligase-1</fullName>
        <ecNumber evidence="4">6.5.1.1</ecNumber>
        <ecNumber evidence="4">6.5.1.6</ecNumber>
        <ecNumber evidence="4">6.5.1.7</ecNumber>
    </submittedName>
</protein>
<evidence type="ECO:0000313" key="5">
    <source>
        <dbReference type="Proteomes" id="UP001223586"/>
    </source>
</evidence>
<dbReference type="Pfam" id="PF01068">
    <property type="entry name" value="DNA_ligase_A_M"/>
    <property type="match status" value="1"/>
</dbReference>
<dbReference type="InterPro" id="IPR050191">
    <property type="entry name" value="ATP-dep_DNA_ligase"/>
</dbReference>
<reference evidence="4 5" key="1">
    <citation type="submission" date="2023-07" db="EMBL/GenBank/DDBJ databases">
        <title>Genomic Encyclopedia of Type Strains, Phase IV (KMG-IV): sequencing the most valuable type-strain genomes for metagenomic binning, comparative biology and taxonomic classification.</title>
        <authorList>
            <person name="Goeker M."/>
        </authorList>
    </citation>
    <scope>NUCLEOTIDE SEQUENCE [LARGE SCALE GENOMIC DNA]</scope>
    <source>
        <strain evidence="4 5">DSM 23837</strain>
    </source>
</reference>
<name>A0ABT9WS25_9BACI</name>
<dbReference type="InterPro" id="IPR012310">
    <property type="entry name" value="DNA_ligase_ATP-dep_cent"/>
</dbReference>
<dbReference type="EC" id="6.5.1.6" evidence="4"/>
<dbReference type="EMBL" id="JAUSTT010000009">
    <property type="protein sequence ID" value="MDQ0176015.1"/>
    <property type="molecule type" value="Genomic_DNA"/>
</dbReference>
<dbReference type="Gene3D" id="3.30.470.30">
    <property type="entry name" value="DNA ligase/mRNA capping enzyme"/>
    <property type="match status" value="1"/>
</dbReference>
<dbReference type="GO" id="GO:0003910">
    <property type="term" value="F:DNA ligase (ATP) activity"/>
    <property type="evidence" value="ECO:0007669"/>
    <property type="project" value="UniProtKB-EC"/>
</dbReference>
<keyword evidence="2 4" id="KW-0436">Ligase</keyword>
<dbReference type="PROSITE" id="PS00697">
    <property type="entry name" value="DNA_LIGASE_A1"/>
    <property type="match status" value="1"/>
</dbReference>
<evidence type="ECO:0000256" key="1">
    <source>
        <dbReference type="ARBA" id="ARBA00007572"/>
    </source>
</evidence>
<sequence>MIFSTIKPMLVQPAYKIPVHENYIHQIKLDGHRALLHYYNGQIRIYTRHGNEVTYKYPELQSIQLPVSNCILDGELVSFDSDNKPCFDSLMTRFRATKSDKIKELKGMLPVHFSAFDILFFNNESLVNKLLIDRLEILDNIVTNTPYISTCPTYSDGQELFKSVKSIGLEGIVSKNLYKTYKMDARPIDTFLKIKNYQYATVKIAAIRKQKFGWLMFGLDNRYKGVLEFVPPNERRAFYQISKQLIAGEDKDYIYLDPLISCEVKYQCLSKKGYMRSASFQKFIV</sequence>
<dbReference type="RefSeq" id="WP_307228821.1">
    <property type="nucleotide sequence ID" value="NZ_JAUSTT010000009.1"/>
</dbReference>
<feature type="domain" description="ATP-dependent DNA ligase family profile" evidence="3">
    <location>
        <begin position="111"/>
        <end position="195"/>
    </location>
</feature>
<comment type="caution">
    <text evidence="4">The sequence shown here is derived from an EMBL/GenBank/DDBJ whole genome shotgun (WGS) entry which is preliminary data.</text>
</comment>
<proteinExistence type="inferred from homology"/>
<evidence type="ECO:0000259" key="3">
    <source>
        <dbReference type="PROSITE" id="PS50160"/>
    </source>
</evidence>
<dbReference type="PANTHER" id="PTHR45674:SF4">
    <property type="entry name" value="DNA LIGASE 1"/>
    <property type="match status" value="1"/>
</dbReference>
<keyword evidence="5" id="KW-1185">Reference proteome</keyword>
<accession>A0ABT9WS25</accession>
<dbReference type="Proteomes" id="UP001223586">
    <property type="component" value="Unassembled WGS sequence"/>
</dbReference>
<dbReference type="PANTHER" id="PTHR45674">
    <property type="entry name" value="DNA LIGASE 1/3 FAMILY MEMBER"/>
    <property type="match status" value="1"/>
</dbReference>
<gene>
    <name evidence="4" type="ORF">J2S08_001851</name>
</gene>
<organism evidence="4 5">
    <name type="scientific">Bacillus chungangensis</name>
    <dbReference type="NCBI Taxonomy" id="587633"/>
    <lineage>
        <taxon>Bacteria</taxon>
        <taxon>Bacillati</taxon>
        <taxon>Bacillota</taxon>
        <taxon>Bacilli</taxon>
        <taxon>Bacillales</taxon>
        <taxon>Bacillaceae</taxon>
        <taxon>Bacillus</taxon>
    </lineage>
</organism>
<evidence type="ECO:0000313" key="4">
    <source>
        <dbReference type="EMBL" id="MDQ0176015.1"/>
    </source>
</evidence>
<dbReference type="EC" id="6.5.1.1" evidence="4"/>
<dbReference type="SUPFAM" id="SSF56091">
    <property type="entry name" value="DNA ligase/mRNA capping enzyme, catalytic domain"/>
    <property type="match status" value="1"/>
</dbReference>
<evidence type="ECO:0000256" key="2">
    <source>
        <dbReference type="ARBA" id="ARBA00022598"/>
    </source>
</evidence>
<dbReference type="EC" id="6.5.1.7" evidence="4"/>